<reference evidence="4" key="1">
    <citation type="journal article" date="2019" name="Sci. Rep.">
        <title>Draft genome of Tanacetum cinerariifolium, the natural source of mosquito coil.</title>
        <authorList>
            <person name="Yamashiro T."/>
            <person name="Shiraishi A."/>
            <person name="Satake H."/>
            <person name="Nakayama K."/>
        </authorList>
    </citation>
    <scope>NUCLEOTIDE SEQUENCE</scope>
</reference>
<dbReference type="InterPro" id="IPR012337">
    <property type="entry name" value="RNaseH-like_sf"/>
</dbReference>
<feature type="region of interest" description="Disordered" evidence="2">
    <location>
        <begin position="351"/>
        <end position="380"/>
    </location>
</feature>
<dbReference type="AlphaFoldDB" id="A0A699GUE9"/>
<dbReference type="Gene3D" id="3.30.420.10">
    <property type="entry name" value="Ribonuclease H-like superfamily/Ribonuclease H"/>
    <property type="match status" value="1"/>
</dbReference>
<proteinExistence type="predicted"/>
<name>A0A699GUE9_TANCI</name>
<dbReference type="Pfam" id="PF13976">
    <property type="entry name" value="gag_pre-integrs"/>
    <property type="match status" value="1"/>
</dbReference>
<dbReference type="Pfam" id="PF22936">
    <property type="entry name" value="Pol_BBD"/>
    <property type="match status" value="1"/>
</dbReference>
<dbReference type="GO" id="GO:0003676">
    <property type="term" value="F:nucleic acid binding"/>
    <property type="evidence" value="ECO:0007669"/>
    <property type="project" value="InterPro"/>
</dbReference>
<dbReference type="Pfam" id="PF25597">
    <property type="entry name" value="SH3_retrovirus"/>
    <property type="match status" value="1"/>
</dbReference>
<dbReference type="InterPro" id="IPR001584">
    <property type="entry name" value="Integrase_cat-core"/>
</dbReference>
<dbReference type="InterPro" id="IPR025724">
    <property type="entry name" value="GAG-pre-integrase_dom"/>
</dbReference>
<evidence type="ECO:0000256" key="2">
    <source>
        <dbReference type="SAM" id="MobiDB-lite"/>
    </source>
</evidence>
<dbReference type="PANTHER" id="PTHR42648">
    <property type="entry name" value="TRANSPOSASE, PUTATIVE-RELATED"/>
    <property type="match status" value="1"/>
</dbReference>
<evidence type="ECO:0000256" key="1">
    <source>
        <dbReference type="ARBA" id="ARBA00022670"/>
    </source>
</evidence>
<protein>
    <recommendedName>
        <fullName evidence="3">Integrase catalytic domain-containing protein</fullName>
    </recommendedName>
</protein>
<feature type="domain" description="Integrase catalytic" evidence="3">
    <location>
        <begin position="863"/>
        <end position="1030"/>
    </location>
</feature>
<accession>A0A699GUE9</accession>
<dbReference type="InterPro" id="IPR054722">
    <property type="entry name" value="PolX-like_BBD"/>
</dbReference>
<organism evidence="4">
    <name type="scientific">Tanacetum cinerariifolium</name>
    <name type="common">Dalmatian daisy</name>
    <name type="synonym">Chrysanthemum cinerariifolium</name>
    <dbReference type="NCBI Taxonomy" id="118510"/>
    <lineage>
        <taxon>Eukaryota</taxon>
        <taxon>Viridiplantae</taxon>
        <taxon>Streptophyta</taxon>
        <taxon>Embryophyta</taxon>
        <taxon>Tracheophyta</taxon>
        <taxon>Spermatophyta</taxon>
        <taxon>Magnoliopsida</taxon>
        <taxon>eudicotyledons</taxon>
        <taxon>Gunneridae</taxon>
        <taxon>Pentapetalae</taxon>
        <taxon>asterids</taxon>
        <taxon>campanulids</taxon>
        <taxon>Asterales</taxon>
        <taxon>Asteraceae</taxon>
        <taxon>Asteroideae</taxon>
        <taxon>Anthemideae</taxon>
        <taxon>Anthemidinae</taxon>
        <taxon>Tanacetum</taxon>
    </lineage>
</organism>
<feature type="compositionally biased region" description="Low complexity" evidence="2">
    <location>
        <begin position="361"/>
        <end position="374"/>
    </location>
</feature>
<dbReference type="PANTHER" id="PTHR42648:SF32">
    <property type="entry name" value="RIBONUCLEASE H-LIKE DOMAIN, GAG-PRE-INTEGRASE DOMAIN PROTEIN-RELATED"/>
    <property type="match status" value="1"/>
</dbReference>
<evidence type="ECO:0000259" key="3">
    <source>
        <dbReference type="PROSITE" id="PS50994"/>
    </source>
</evidence>
<keyword evidence="1" id="KW-0645">Protease</keyword>
<dbReference type="InterPro" id="IPR039537">
    <property type="entry name" value="Retrotran_Ty1/copia-like"/>
</dbReference>
<keyword evidence="1" id="KW-0378">Hydrolase</keyword>
<dbReference type="GO" id="GO:0015074">
    <property type="term" value="P:DNA integration"/>
    <property type="evidence" value="ECO:0007669"/>
    <property type="project" value="InterPro"/>
</dbReference>
<dbReference type="PROSITE" id="PS50994">
    <property type="entry name" value="INTEGRASE"/>
    <property type="match status" value="1"/>
</dbReference>
<evidence type="ECO:0000313" key="4">
    <source>
        <dbReference type="EMBL" id="GEV82661.1"/>
    </source>
</evidence>
<dbReference type="EMBL" id="BKCJ010035581">
    <property type="protein sequence ID" value="GEV82661.1"/>
    <property type="molecule type" value="Genomic_DNA"/>
</dbReference>
<dbReference type="Pfam" id="PF00665">
    <property type="entry name" value="rve"/>
    <property type="match status" value="1"/>
</dbReference>
<dbReference type="SUPFAM" id="SSF53098">
    <property type="entry name" value="Ribonuclease H-like"/>
    <property type="match status" value="1"/>
</dbReference>
<dbReference type="GO" id="GO:0006508">
    <property type="term" value="P:proteolysis"/>
    <property type="evidence" value="ECO:0007669"/>
    <property type="project" value="UniProtKB-KW"/>
</dbReference>
<dbReference type="InterPro" id="IPR036397">
    <property type="entry name" value="RNaseH_sf"/>
</dbReference>
<gene>
    <name evidence="4" type="ORF">Tci_154638</name>
</gene>
<sequence length="1129" mass="129055">MSGFLWSQGDLQRGKAEVKWDDVCRLKIQGGLELGMDVTLLHSLTIGALLALYVNLFPKRTYLKLVSLNCKVWDLKYVRKNQLRVFSFRIIVCCSSHAETVFEDVSDSCKDIMGFLNNGIVEVPQTLECRGSQLNAAPVQEDFQDSPDDEEDTRGSHEYLNNLEEEYQARALLVKSKSSSRKHKPKLRPTKDFEAKYNKVKAKLALLSSSSSASKASMVKNKGLIAEAYKWDKEEVSSDDNEMVEVKVLMALAEENDVVSKEGARNGEWVKISMRKVHTLLEMKDTEDRNVCLDYLCIDLNYVEEQRRLKDLVFVKSSADDIKVTIPGVERPWLSEAKGFILPNHDTGRILPSESQRNTIDSSVTVTDSSATDYDSADKSSVSSIPLPLLKKLDGAEPISGPKTIKSILRLKSTLKAEALKVVIINEPSLAPATGNKCSSTLKVHSAHAGKLKSVKIKDDPPLAIVMKELNNLKLQFSKNRSSHFRNDQSQHTPQNTYKTQFKKSCELCSLNNHLTENCYKVLFCKKCERTDHRTYDHAKYISTMNMSRHLKSIGRMSSRPNILRPSKRFFPPCIHYGGIDHLSNEFLYYPICKLCGSFDHDRNSHNIIISLERKISPKNPQHAFKKCEAYGSPNHTTTDHYDTEWFKRGEALQAKKAKALKSTRAESSNANRSKTPTKRWVSNGCLRHMTGVKSYLHKYMEQPGPKVVFGDDSTCTTKCYGSIKCNGIDITKVAFVNGLKYNLISISQLCDARYIVHFNEKRGTIFNYNKEIIMIAPRVRDVHVLDMTFSAQESCFFAKASKNLNWLWHKRLAYLNFKTINKLAKQNLVICLSSLVYSKDKPCSSCEKEKHHRASFKTKQTSSIKKYLHLLHMDLFGPVTPRSINHEKYTLVIADEYSRYTWVYFLKKKSQAHETIMSFIKRVENQNDIKVKQLRTDNGTELKNSTLVNFCDEKGISQNFSSLYTPEQNGVAERKNKTLIEAARTMLLGSVFSKQYWTDVVATACYTQNRLTIVKRHLKTPYEILHKRIPNISFLYVFGCPVYIHNHKDHVGKFDKKDDDGYLLGYSLVSKAFRVFNTRRQQIEETYHITFDEIPEAIKFLKPSVDNINIAESERYPPDEYLHPYESS</sequence>
<dbReference type="GO" id="GO:0008233">
    <property type="term" value="F:peptidase activity"/>
    <property type="evidence" value="ECO:0007669"/>
    <property type="project" value="UniProtKB-KW"/>
</dbReference>
<dbReference type="InterPro" id="IPR057670">
    <property type="entry name" value="SH3_retrovirus"/>
</dbReference>
<comment type="caution">
    <text evidence="4">The sequence shown here is derived from an EMBL/GenBank/DDBJ whole genome shotgun (WGS) entry which is preliminary data.</text>
</comment>